<evidence type="ECO:0000256" key="7">
    <source>
        <dbReference type="HAMAP-Rule" id="MF_00196"/>
    </source>
</evidence>
<keyword evidence="5 7" id="KW-0520">NAD</keyword>
<evidence type="ECO:0000259" key="8">
    <source>
        <dbReference type="Pfam" id="PF01232"/>
    </source>
</evidence>
<protein>
    <recommendedName>
        <fullName evidence="3 7">Mannitol-1-phosphate 5-dehydrogenase</fullName>
        <ecNumber evidence="2 7">1.1.1.17</ecNumber>
    </recommendedName>
</protein>
<dbReference type="Gene3D" id="3.40.50.720">
    <property type="entry name" value="NAD(P)-binding Rossmann-like Domain"/>
    <property type="match status" value="1"/>
</dbReference>
<gene>
    <name evidence="7" type="primary">mtlD</name>
    <name evidence="10" type="ORF">U472_00175</name>
</gene>
<organism evidence="10 11">
    <name type="scientific">Orenia metallireducens</name>
    <dbReference type="NCBI Taxonomy" id="1413210"/>
    <lineage>
        <taxon>Bacteria</taxon>
        <taxon>Bacillati</taxon>
        <taxon>Bacillota</taxon>
        <taxon>Clostridia</taxon>
        <taxon>Halanaerobiales</taxon>
        <taxon>Halobacteroidaceae</taxon>
        <taxon>Orenia</taxon>
    </lineage>
</organism>
<dbReference type="Proteomes" id="UP000093514">
    <property type="component" value="Unassembled WGS sequence"/>
</dbReference>
<dbReference type="HAMAP" id="MF_00196">
    <property type="entry name" value="Mannitol_dehydrog"/>
    <property type="match status" value="1"/>
</dbReference>
<dbReference type="NCBIfam" id="NF002647">
    <property type="entry name" value="PRK02318.1-3"/>
    <property type="match status" value="1"/>
</dbReference>
<dbReference type="NCBIfam" id="NF002652">
    <property type="entry name" value="PRK02318.2-5"/>
    <property type="match status" value="1"/>
</dbReference>
<dbReference type="GO" id="GO:0008926">
    <property type="term" value="F:mannitol-1-phosphate 5-dehydrogenase activity"/>
    <property type="evidence" value="ECO:0007669"/>
    <property type="project" value="UniProtKB-UniRule"/>
</dbReference>
<dbReference type="InterPro" id="IPR013328">
    <property type="entry name" value="6PGD_dom2"/>
</dbReference>
<evidence type="ECO:0000313" key="10">
    <source>
        <dbReference type="EMBL" id="OCL28769.1"/>
    </source>
</evidence>
<dbReference type="RefSeq" id="WP_068714297.1">
    <property type="nucleotide sequence ID" value="NZ_LWDV01000002.1"/>
</dbReference>
<comment type="catalytic activity">
    <reaction evidence="6 7">
        <text>D-mannitol 1-phosphate + NAD(+) = beta-D-fructose 6-phosphate + NADH + H(+)</text>
        <dbReference type="Rhea" id="RHEA:19661"/>
        <dbReference type="ChEBI" id="CHEBI:15378"/>
        <dbReference type="ChEBI" id="CHEBI:57540"/>
        <dbReference type="ChEBI" id="CHEBI:57634"/>
        <dbReference type="ChEBI" id="CHEBI:57945"/>
        <dbReference type="ChEBI" id="CHEBI:61381"/>
        <dbReference type="EC" id="1.1.1.17"/>
    </reaction>
</comment>
<evidence type="ECO:0000256" key="5">
    <source>
        <dbReference type="ARBA" id="ARBA00023027"/>
    </source>
</evidence>
<dbReference type="SUPFAM" id="SSF48179">
    <property type="entry name" value="6-phosphogluconate dehydrogenase C-terminal domain-like"/>
    <property type="match status" value="1"/>
</dbReference>
<dbReference type="EC" id="1.1.1.17" evidence="2 7"/>
<evidence type="ECO:0000256" key="1">
    <source>
        <dbReference type="ARBA" id="ARBA00006541"/>
    </source>
</evidence>
<dbReference type="GO" id="GO:0005829">
    <property type="term" value="C:cytosol"/>
    <property type="evidence" value="ECO:0007669"/>
    <property type="project" value="TreeGrafter"/>
</dbReference>
<dbReference type="InterPro" id="IPR013118">
    <property type="entry name" value="Mannitol_DH_C"/>
</dbReference>
<accession>A0A1C0ADI6</accession>
<comment type="similarity">
    <text evidence="1 7">Belongs to the mannitol dehydrogenase family.</text>
</comment>
<feature type="domain" description="Mannitol dehydrogenase C-terminal" evidence="9">
    <location>
        <begin position="204"/>
        <end position="376"/>
    </location>
</feature>
<proteinExistence type="inferred from homology"/>
<dbReference type="PRINTS" id="PR00084">
    <property type="entry name" value="MTLDHDRGNASE"/>
</dbReference>
<dbReference type="OrthoDB" id="271711at2"/>
<keyword evidence="4 7" id="KW-0560">Oxidoreductase</keyword>
<dbReference type="EMBL" id="LWDV01000002">
    <property type="protein sequence ID" value="OCL28769.1"/>
    <property type="molecule type" value="Genomic_DNA"/>
</dbReference>
<feature type="domain" description="Mannitol dehydrogenase N-terminal" evidence="8">
    <location>
        <begin position="1"/>
        <end position="193"/>
    </location>
</feature>
<dbReference type="InterPro" id="IPR008927">
    <property type="entry name" value="6-PGluconate_DH-like_C_sf"/>
</dbReference>
<reference evidence="10 11" key="2">
    <citation type="submission" date="2016-08" db="EMBL/GenBank/DDBJ databases">
        <title>Orenia metallireducens sp. nov. strain Z6, a Novel Metal-reducing Firmicute from the Deep Subsurface.</title>
        <authorList>
            <person name="Maxim B.I."/>
            <person name="Kenneth K."/>
            <person name="Flynn T.M."/>
            <person name="Oloughlin E.J."/>
            <person name="Locke R.A."/>
            <person name="Weber J.R."/>
            <person name="Egan S.M."/>
            <person name="Mackie R.I."/>
            <person name="Cann I.K."/>
        </authorList>
    </citation>
    <scope>NUCLEOTIDE SEQUENCE [LARGE SCALE GENOMIC DNA]</scope>
    <source>
        <strain evidence="10 11">Z6</strain>
    </source>
</reference>
<evidence type="ECO:0000256" key="2">
    <source>
        <dbReference type="ARBA" id="ARBA00012939"/>
    </source>
</evidence>
<dbReference type="PANTHER" id="PTHR30524">
    <property type="entry name" value="MANNITOL-1-PHOSPHATE 5-DEHYDROGENASE"/>
    <property type="match status" value="1"/>
</dbReference>
<name>A0A1C0ADI6_9FIRM</name>
<dbReference type="AlphaFoldDB" id="A0A1C0ADI6"/>
<comment type="caution">
    <text evidence="10">The sequence shown here is derived from an EMBL/GenBank/DDBJ whole genome shotgun (WGS) entry which is preliminary data.</text>
</comment>
<evidence type="ECO:0000259" key="9">
    <source>
        <dbReference type="Pfam" id="PF08125"/>
    </source>
</evidence>
<dbReference type="InterPro" id="IPR013131">
    <property type="entry name" value="Mannitol_DH_N"/>
</dbReference>
<dbReference type="InterPro" id="IPR000669">
    <property type="entry name" value="Mannitol_DH"/>
</dbReference>
<dbReference type="Pfam" id="PF08125">
    <property type="entry name" value="Mannitol_dh_C"/>
    <property type="match status" value="1"/>
</dbReference>
<dbReference type="GO" id="GO:0019592">
    <property type="term" value="P:mannitol catabolic process"/>
    <property type="evidence" value="ECO:0007669"/>
    <property type="project" value="TreeGrafter"/>
</dbReference>
<evidence type="ECO:0000313" key="11">
    <source>
        <dbReference type="Proteomes" id="UP000093514"/>
    </source>
</evidence>
<dbReference type="InterPro" id="IPR036291">
    <property type="entry name" value="NAD(P)-bd_dom_sf"/>
</dbReference>
<dbReference type="InterPro" id="IPR023028">
    <property type="entry name" value="Mannitol_1_phos_5_DH"/>
</dbReference>
<reference evidence="11" key="1">
    <citation type="submission" date="2016-07" db="EMBL/GenBank/DDBJ databases">
        <authorList>
            <person name="Florea S."/>
            <person name="Webb J.S."/>
            <person name="Jaromczyk J."/>
            <person name="Schardl C.L."/>
        </authorList>
    </citation>
    <scope>NUCLEOTIDE SEQUENCE [LARGE SCALE GENOMIC DNA]</scope>
    <source>
        <strain evidence="11">Z6</strain>
    </source>
</reference>
<comment type="caution">
    <text evidence="7">Lacks conserved residue(s) required for the propagation of feature annotation.</text>
</comment>
<evidence type="ECO:0000256" key="3">
    <source>
        <dbReference type="ARBA" id="ARBA00016219"/>
    </source>
</evidence>
<keyword evidence="11" id="KW-1185">Reference proteome</keyword>
<dbReference type="SUPFAM" id="SSF51735">
    <property type="entry name" value="NAD(P)-binding Rossmann-fold domains"/>
    <property type="match status" value="1"/>
</dbReference>
<evidence type="ECO:0000256" key="6">
    <source>
        <dbReference type="ARBA" id="ARBA00048615"/>
    </source>
</evidence>
<dbReference type="Pfam" id="PF01232">
    <property type="entry name" value="Mannitol_dh"/>
    <property type="match status" value="1"/>
</dbReference>
<dbReference type="PANTHER" id="PTHR30524:SF0">
    <property type="entry name" value="ALTRONATE OXIDOREDUCTASE-RELATED"/>
    <property type="match status" value="1"/>
</dbReference>
<evidence type="ECO:0000256" key="4">
    <source>
        <dbReference type="ARBA" id="ARBA00023002"/>
    </source>
</evidence>
<sequence length="390" mass="43860">MQALHFGAGNIGKGLIGYLLNKTGYEICFVDVNEGVLESINKTNSYSIELLDNHHTTETVAPVTALNSITEGEKVIQAILEADLITTSVGIVNLSKIAKLLSEGLLKRVKENKTNIDVIANENAINASSTLKREIEKHVSPEEMEEICEFVGFPNSAIDRLALSKETEKGEVALVEPVYEWVINKSEMMNLDLPLIEDVIYVDNLDPYIKRKLYMVNMGHAATAYIGFAGGEDTIQSTLAKPEFEGFMRKVLNEVKQYVVKKLHFNSKDIDSFIEKTLKRFKNKNISDNVLRVGRSPIRKLGYDERLIKPLREIFELGTSVECLSIAISAAFLFHNPNDEEAVRLEKYIQEKGIEEAISHFTGIENQKLKDKIAKGYYKLKDKGCQELIK</sequence>
<dbReference type="Gene3D" id="1.10.1040.10">
    <property type="entry name" value="N-(1-d-carboxylethyl)-l-norvaline Dehydrogenase, domain 2"/>
    <property type="match status" value="1"/>
</dbReference>